<dbReference type="EMBL" id="GEDV01011741">
    <property type="protein sequence ID" value="JAP76816.1"/>
    <property type="molecule type" value="Transcribed_RNA"/>
</dbReference>
<dbReference type="AlphaFoldDB" id="A0A131YFE2"/>
<accession>A0A131YFE2</accession>
<proteinExistence type="predicted"/>
<evidence type="ECO:0000313" key="1">
    <source>
        <dbReference type="EMBL" id="JAP76816.1"/>
    </source>
</evidence>
<sequence>MALASLVGGVGPGSCSFLSELPCWGPAAAPEVRIVSMALPRSLCGMGMAMADARGFVLSVSQGISSEKVAGQQWLQCGTEGTDVEEYYRRHHCSNTCFGNTQTKLRDSADRATRAPERNDGPRQMFSGLASILA</sequence>
<reference evidence="1" key="1">
    <citation type="journal article" date="2016" name="Ticks Tick Borne Dis.">
        <title>De novo assembly and annotation of the salivary gland transcriptome of Rhipicephalus appendiculatus male and female ticks during blood feeding.</title>
        <authorList>
            <person name="de Castro M.H."/>
            <person name="de Klerk D."/>
            <person name="Pienaar R."/>
            <person name="Latif A.A."/>
            <person name="Rees D.J."/>
            <person name="Mans B.J."/>
        </authorList>
    </citation>
    <scope>NUCLEOTIDE SEQUENCE</scope>
    <source>
        <tissue evidence="1">Salivary glands</tissue>
    </source>
</reference>
<organism evidence="1">
    <name type="scientific">Rhipicephalus appendiculatus</name>
    <name type="common">Brown ear tick</name>
    <dbReference type="NCBI Taxonomy" id="34631"/>
    <lineage>
        <taxon>Eukaryota</taxon>
        <taxon>Metazoa</taxon>
        <taxon>Ecdysozoa</taxon>
        <taxon>Arthropoda</taxon>
        <taxon>Chelicerata</taxon>
        <taxon>Arachnida</taxon>
        <taxon>Acari</taxon>
        <taxon>Parasitiformes</taxon>
        <taxon>Ixodida</taxon>
        <taxon>Ixodoidea</taxon>
        <taxon>Ixodidae</taxon>
        <taxon>Rhipicephalinae</taxon>
        <taxon>Rhipicephalus</taxon>
        <taxon>Rhipicephalus</taxon>
    </lineage>
</organism>
<protein>
    <submittedName>
        <fullName evidence="1">Uncharacterized protein</fullName>
    </submittedName>
</protein>
<name>A0A131YFE2_RHIAP</name>